<keyword evidence="1" id="KW-1133">Transmembrane helix</keyword>
<dbReference type="Pfam" id="PF04773">
    <property type="entry name" value="FecR"/>
    <property type="match status" value="1"/>
</dbReference>
<feature type="transmembrane region" description="Helical" evidence="1">
    <location>
        <begin position="132"/>
        <end position="153"/>
    </location>
</feature>
<evidence type="ECO:0000313" key="4">
    <source>
        <dbReference type="EMBL" id="PTN09481.1"/>
    </source>
</evidence>
<keyword evidence="5" id="KW-1185">Reference proteome</keyword>
<dbReference type="AlphaFoldDB" id="A0A2T5C3T9"/>
<evidence type="ECO:0000259" key="3">
    <source>
        <dbReference type="Pfam" id="PF16344"/>
    </source>
</evidence>
<dbReference type="EMBL" id="QAAD01000004">
    <property type="protein sequence ID" value="PTN09481.1"/>
    <property type="molecule type" value="Genomic_DNA"/>
</dbReference>
<keyword evidence="1" id="KW-0472">Membrane</keyword>
<proteinExistence type="predicted"/>
<dbReference type="Gene3D" id="2.60.120.1440">
    <property type="match status" value="1"/>
</dbReference>
<comment type="caution">
    <text evidence="4">The sequence shown here is derived from an EMBL/GenBank/DDBJ whole genome shotgun (WGS) entry which is preliminary data.</text>
</comment>
<dbReference type="PANTHER" id="PTHR30273:SF2">
    <property type="entry name" value="PROTEIN FECR"/>
    <property type="match status" value="1"/>
</dbReference>
<evidence type="ECO:0000313" key="5">
    <source>
        <dbReference type="Proteomes" id="UP000243525"/>
    </source>
</evidence>
<evidence type="ECO:0000256" key="1">
    <source>
        <dbReference type="SAM" id="Phobius"/>
    </source>
</evidence>
<organism evidence="4 5">
    <name type="scientific">Mangrovibacterium marinum</name>
    <dbReference type="NCBI Taxonomy" id="1639118"/>
    <lineage>
        <taxon>Bacteria</taxon>
        <taxon>Pseudomonadati</taxon>
        <taxon>Bacteroidota</taxon>
        <taxon>Bacteroidia</taxon>
        <taxon>Marinilabiliales</taxon>
        <taxon>Prolixibacteraceae</taxon>
        <taxon>Mangrovibacterium</taxon>
    </lineage>
</organism>
<reference evidence="4 5" key="1">
    <citation type="submission" date="2018-04" db="EMBL/GenBank/DDBJ databases">
        <title>Genomic Encyclopedia of Archaeal and Bacterial Type Strains, Phase II (KMG-II): from individual species to whole genera.</title>
        <authorList>
            <person name="Goeker M."/>
        </authorList>
    </citation>
    <scope>NUCLEOTIDE SEQUENCE [LARGE SCALE GENOMIC DNA]</scope>
    <source>
        <strain evidence="4 5">DSM 28823</strain>
    </source>
</reference>
<feature type="domain" description="Protein FecR C-terminal" evidence="3">
    <location>
        <begin position="304"/>
        <end position="366"/>
    </location>
</feature>
<dbReference type="OrthoDB" id="653086at2"/>
<protein>
    <submittedName>
        <fullName evidence="4">FecR family protein</fullName>
    </submittedName>
</protein>
<evidence type="ECO:0000259" key="2">
    <source>
        <dbReference type="Pfam" id="PF04773"/>
    </source>
</evidence>
<dbReference type="InterPro" id="IPR012373">
    <property type="entry name" value="Ferrdict_sens_TM"/>
</dbReference>
<sequence>MIRLQGSCFTTCFLIRKKSEKKSTSDYVVFRSHPYYLCRRSIFSLKNMGDRKKAIDNFFRGKYSRKDYFSIQSEFEKEKADEDFLFELEQQWDTLKDEPAEGFHRQTVWNNVVNHLDFNQAGKVRKLSFLTVFQRVAAILFIPLAIGFLFYVYTSKSVRQTEAWAEITCPPGVRTEFHLPDGSTGVLNGDSRLKYAVNFSSNRTVELVGQAYFDVVKDKKHPFNVATDQLNVQVLGTTFSVLAYPGQAREEVVLKTGKVNVSTADQKPLAQLSPDQQFVLDTENRKYYTTNVNATALVSWIEGRLVFKNESFDAVAERLSQWYNVEIEIADANLKKYKYYGTFENESIEEVLHLLKLTAPIKYKEIDRVKLDNGTFSKRKIIFATDEKRVNDFN</sequence>
<dbReference type="GO" id="GO:0016989">
    <property type="term" value="F:sigma factor antagonist activity"/>
    <property type="evidence" value="ECO:0007669"/>
    <property type="project" value="TreeGrafter"/>
</dbReference>
<dbReference type="InterPro" id="IPR032508">
    <property type="entry name" value="FecR_C"/>
</dbReference>
<dbReference type="Gene3D" id="3.55.50.30">
    <property type="match status" value="1"/>
</dbReference>
<gene>
    <name evidence="4" type="ORF">C8N47_10425</name>
</gene>
<feature type="domain" description="FecR protein" evidence="2">
    <location>
        <begin position="167"/>
        <end position="259"/>
    </location>
</feature>
<dbReference type="Pfam" id="PF16344">
    <property type="entry name" value="FecR_C"/>
    <property type="match status" value="1"/>
</dbReference>
<accession>A0A2T5C3T9</accession>
<dbReference type="PANTHER" id="PTHR30273">
    <property type="entry name" value="PERIPLASMIC SIGNAL SENSOR AND SIGMA FACTOR ACTIVATOR FECR-RELATED"/>
    <property type="match status" value="1"/>
</dbReference>
<dbReference type="Proteomes" id="UP000243525">
    <property type="component" value="Unassembled WGS sequence"/>
</dbReference>
<name>A0A2T5C3T9_9BACT</name>
<dbReference type="InterPro" id="IPR006860">
    <property type="entry name" value="FecR"/>
</dbReference>
<keyword evidence="1" id="KW-0812">Transmembrane</keyword>